<comment type="caution">
    <text evidence="1">The sequence shown here is derived from an EMBL/GenBank/DDBJ whole genome shotgun (WGS) entry which is preliminary data.</text>
</comment>
<protein>
    <submittedName>
        <fullName evidence="1">Rhomboid family intramembrane serine protease</fullName>
        <ecNumber evidence="1">3.4.21.-</ecNumber>
    </submittedName>
</protein>
<evidence type="ECO:0000313" key="1">
    <source>
        <dbReference type="EMBL" id="MEJ7138774.1"/>
    </source>
</evidence>
<accession>A0ACC6P3I4</accession>
<keyword evidence="1" id="KW-0378">Hydrolase</keyword>
<dbReference type="EC" id="3.4.21.-" evidence="1"/>
<keyword evidence="2" id="KW-1185">Reference proteome</keyword>
<organism evidence="1 2">
    <name type="scientific">Amphibiibacter pelophylacis</name>
    <dbReference type="NCBI Taxonomy" id="1799477"/>
    <lineage>
        <taxon>Bacteria</taxon>
        <taxon>Pseudomonadati</taxon>
        <taxon>Pseudomonadota</taxon>
        <taxon>Betaproteobacteria</taxon>
        <taxon>Burkholderiales</taxon>
        <taxon>Sphaerotilaceae</taxon>
        <taxon>Amphibiibacter</taxon>
    </lineage>
</organism>
<keyword evidence="1" id="KW-0645">Protease</keyword>
<proteinExistence type="predicted"/>
<dbReference type="EMBL" id="JAWDIE010000015">
    <property type="protein sequence ID" value="MEJ7138774.1"/>
    <property type="molecule type" value="Genomic_DNA"/>
</dbReference>
<name>A0ACC6P3I4_9BURK</name>
<gene>
    <name evidence="1" type="ORF">RV045_10110</name>
</gene>
<reference evidence="1" key="1">
    <citation type="submission" date="2023-10" db="EMBL/GenBank/DDBJ databases">
        <title>Amphibacter perezi, gen. nov., sp. nov. a novel taxa of the family Comamonadaceae, class Betaproteobacteria isolated from the skin microbiota of Pelophylax perezi from different populations.</title>
        <authorList>
            <person name="Costa S."/>
            <person name="Proenca D.N."/>
            <person name="Lopes I."/>
            <person name="Morais P.V."/>
        </authorList>
    </citation>
    <scope>NUCLEOTIDE SEQUENCE</scope>
    <source>
        <strain evidence="1">SL12-8</strain>
    </source>
</reference>
<sequence>MNTSIDPNLLPVYVVIAVTVLITWWGWRDRDFINRYCFHVGAIRHGGQWARLLVSGFLHADLAHLLFNMITLYFFGGLTVKVFGVQGFAAMYLGSLLLANVLTLALYWKRTSYAALGASGAVSGVLFATLALFPHIGIYLFFVPIPVAGWVFAVLYMAYTIFAILRPEYGGNIGHAAHLGGALTGVAMAAALQPQQAGENLPYIGLMLVPVAVLAVVLWRRR</sequence>
<evidence type="ECO:0000313" key="2">
    <source>
        <dbReference type="Proteomes" id="UP001364695"/>
    </source>
</evidence>
<dbReference type="Proteomes" id="UP001364695">
    <property type="component" value="Unassembled WGS sequence"/>
</dbReference>